<organism evidence="3 4">
    <name type="scientific">Pseudolycoriella hygida</name>
    <dbReference type="NCBI Taxonomy" id="35572"/>
    <lineage>
        <taxon>Eukaryota</taxon>
        <taxon>Metazoa</taxon>
        <taxon>Ecdysozoa</taxon>
        <taxon>Arthropoda</taxon>
        <taxon>Hexapoda</taxon>
        <taxon>Insecta</taxon>
        <taxon>Pterygota</taxon>
        <taxon>Neoptera</taxon>
        <taxon>Endopterygota</taxon>
        <taxon>Diptera</taxon>
        <taxon>Nematocera</taxon>
        <taxon>Sciaroidea</taxon>
        <taxon>Sciaridae</taxon>
        <taxon>Pseudolycoriella</taxon>
    </lineage>
</organism>
<reference evidence="3" key="1">
    <citation type="submission" date="2022-07" db="EMBL/GenBank/DDBJ databases">
        <authorList>
            <person name="Trinca V."/>
            <person name="Uliana J.V.C."/>
            <person name="Torres T.T."/>
            <person name="Ward R.J."/>
            <person name="Monesi N."/>
        </authorList>
    </citation>
    <scope>NUCLEOTIDE SEQUENCE</scope>
    <source>
        <strain evidence="3">HSMRA1968</strain>
        <tissue evidence="3">Whole embryos</tissue>
    </source>
</reference>
<evidence type="ECO:0000256" key="1">
    <source>
        <dbReference type="SAM" id="Coils"/>
    </source>
</evidence>
<keyword evidence="1" id="KW-0175">Coiled coil</keyword>
<sequence>MDPVSPQISNQCFNDSQQKTKTSTQEIFVNGISARNAEGDNVNRSKSNDVRLNKSKNLSSAPSSNAHNGINTKNYNLDEWLENSFRNSLANSDVYNMPPGISVNSHGSKPVVPDQMHNRYLKYMLPTTYAYQQPSTLSNAPFGKTMFNNHSDFASLPPAVNLTNLNQRTDSNELLDGMEHRRFSDPCLAGNSDNESPNSEENSQKVTSKDDNDKLFKTLLEQIHILHETNSKICRNLHENMVDIQALKHAPSWGLRHRRESLSGLSTHSQPMGYFGTNSPAPTYHSGMYTPGMLTDVVREVKEAARIREDALLSRVRAIVDERSWSTDVNMKLCRDLEEMKIQFNIIRAERSETNARILKMEDEIKSLRSVLSHVLNNGPRPNVGYPINSPTFNDREFAHSSTRHSRRFLNLDYATVNDNTPIPNENEFLLPLNPLTHENRGSDKVQYGYGDGVHVNGHANGVYAATENEANDSDIMQMEKETLKLRKELQDLMDSKQKADSKIVDLEHTVKSLQSKISHDTAVRGFEHTTSSTTNRKTNENGSQSQGKLHASSHIQTKSPKKLSTSSITVTGPVTDL</sequence>
<dbReference type="Proteomes" id="UP001151699">
    <property type="component" value="Chromosome X"/>
</dbReference>
<gene>
    <name evidence="3" type="ORF">Bhyg_09963</name>
</gene>
<evidence type="ECO:0000313" key="3">
    <source>
        <dbReference type="EMBL" id="KAJ6637233.1"/>
    </source>
</evidence>
<name>A0A9Q0RYU2_9DIPT</name>
<dbReference type="AlphaFoldDB" id="A0A9Q0RYU2"/>
<feature type="region of interest" description="Disordered" evidence="2">
    <location>
        <begin position="37"/>
        <end position="71"/>
    </location>
</feature>
<feature type="region of interest" description="Disordered" evidence="2">
    <location>
        <begin position="1"/>
        <end position="24"/>
    </location>
</feature>
<comment type="caution">
    <text evidence="3">The sequence shown here is derived from an EMBL/GenBank/DDBJ whole genome shotgun (WGS) entry which is preliminary data.</text>
</comment>
<feature type="region of interest" description="Disordered" evidence="2">
    <location>
        <begin position="183"/>
        <end position="210"/>
    </location>
</feature>
<feature type="region of interest" description="Disordered" evidence="2">
    <location>
        <begin position="522"/>
        <end position="578"/>
    </location>
</feature>
<proteinExistence type="predicted"/>
<feature type="compositionally biased region" description="Basic and acidic residues" evidence="2">
    <location>
        <begin position="37"/>
        <end position="52"/>
    </location>
</feature>
<feature type="compositionally biased region" description="Low complexity" evidence="2">
    <location>
        <begin position="191"/>
        <end position="201"/>
    </location>
</feature>
<feature type="compositionally biased region" description="Polar residues" evidence="2">
    <location>
        <begin position="55"/>
        <end position="71"/>
    </location>
</feature>
<dbReference type="OrthoDB" id="6621649at2759"/>
<evidence type="ECO:0000256" key="2">
    <source>
        <dbReference type="SAM" id="MobiDB-lite"/>
    </source>
</evidence>
<accession>A0A9Q0RYU2</accession>
<dbReference type="EMBL" id="WJQU01000003">
    <property type="protein sequence ID" value="KAJ6637233.1"/>
    <property type="molecule type" value="Genomic_DNA"/>
</dbReference>
<feature type="coiled-coil region" evidence="1">
    <location>
        <begin position="476"/>
        <end position="517"/>
    </location>
</feature>
<keyword evidence="4" id="KW-1185">Reference proteome</keyword>
<protein>
    <submittedName>
        <fullName evidence="3">Uncharacterized protein</fullName>
    </submittedName>
</protein>
<feature type="compositionally biased region" description="Polar residues" evidence="2">
    <location>
        <begin position="529"/>
        <end position="578"/>
    </location>
</feature>
<evidence type="ECO:0000313" key="4">
    <source>
        <dbReference type="Proteomes" id="UP001151699"/>
    </source>
</evidence>